<evidence type="ECO:0000313" key="13">
    <source>
        <dbReference type="Proteomes" id="UP000050417"/>
    </source>
</evidence>
<dbReference type="PATRIC" id="fig|1134406.4.peg.663"/>
<dbReference type="RefSeq" id="WP_075062519.1">
    <property type="nucleotide sequence ID" value="NZ_LGCL01000021.1"/>
</dbReference>
<dbReference type="OrthoDB" id="9764892at2"/>
<dbReference type="PRINTS" id="PR00959">
    <property type="entry name" value="MEVGALKINASE"/>
</dbReference>
<keyword evidence="2" id="KW-0444">Lipid biosynthesis</keyword>
<evidence type="ECO:0008006" key="14">
    <source>
        <dbReference type="Google" id="ProtNLM"/>
    </source>
</evidence>
<dbReference type="InterPro" id="IPR006204">
    <property type="entry name" value="GHMP_kinase_N_dom"/>
</dbReference>
<dbReference type="PANTHER" id="PTHR43290:SF2">
    <property type="entry name" value="MEVALONATE KINASE"/>
    <property type="match status" value="1"/>
</dbReference>
<evidence type="ECO:0000256" key="6">
    <source>
        <dbReference type="ARBA" id="ARBA00022840"/>
    </source>
</evidence>
<dbReference type="GO" id="GO:0005829">
    <property type="term" value="C:cytosol"/>
    <property type="evidence" value="ECO:0007669"/>
    <property type="project" value="TreeGrafter"/>
</dbReference>
<evidence type="ECO:0000313" key="12">
    <source>
        <dbReference type="EMBL" id="KPL77869.1"/>
    </source>
</evidence>
<keyword evidence="5" id="KW-0418">Kinase</keyword>
<dbReference type="InterPro" id="IPR006205">
    <property type="entry name" value="Mev_gal_kin"/>
</dbReference>
<dbReference type="InterPro" id="IPR013750">
    <property type="entry name" value="GHMP_kinase_C_dom"/>
</dbReference>
<evidence type="ECO:0000256" key="1">
    <source>
        <dbReference type="ARBA" id="ARBA00022490"/>
    </source>
</evidence>
<dbReference type="SUPFAM" id="SSF55060">
    <property type="entry name" value="GHMP Kinase, C-terminal domain"/>
    <property type="match status" value="1"/>
</dbReference>
<dbReference type="GO" id="GO:0004496">
    <property type="term" value="F:mevalonate kinase activity"/>
    <property type="evidence" value="ECO:0007669"/>
    <property type="project" value="InterPro"/>
</dbReference>
<dbReference type="InterPro" id="IPR014721">
    <property type="entry name" value="Ribsml_uS5_D2-typ_fold_subgr"/>
</dbReference>
<evidence type="ECO:0000256" key="2">
    <source>
        <dbReference type="ARBA" id="ARBA00022516"/>
    </source>
</evidence>
<dbReference type="Pfam" id="PF00288">
    <property type="entry name" value="GHMP_kinases_N"/>
    <property type="match status" value="1"/>
</dbReference>
<keyword evidence="8" id="KW-0443">Lipid metabolism</keyword>
<dbReference type="EMBL" id="LGCL01000021">
    <property type="protein sequence ID" value="KPL77869.1"/>
    <property type="molecule type" value="Genomic_DNA"/>
</dbReference>
<evidence type="ECO:0000256" key="9">
    <source>
        <dbReference type="ARBA" id="ARBA00029438"/>
    </source>
</evidence>
<comment type="pathway">
    <text evidence="9">Isoprenoid biosynthesis; isopentenyl diphosphate biosynthesis via mevalonate pathway; isopentenyl diphosphate from (R)-mevalonate: step 1/3.</text>
</comment>
<evidence type="ECO:0000256" key="7">
    <source>
        <dbReference type="ARBA" id="ARBA00022842"/>
    </source>
</evidence>
<dbReference type="NCBIfam" id="TIGR00549">
    <property type="entry name" value="mevalon_kin"/>
    <property type="match status" value="1"/>
</dbReference>
<keyword evidence="1" id="KW-0963">Cytoplasm</keyword>
<accession>A0A0P6X476</accession>
<feature type="domain" description="GHMP kinase C-terminal" evidence="11">
    <location>
        <begin position="225"/>
        <end position="303"/>
    </location>
</feature>
<comment type="caution">
    <text evidence="12">The sequence shown here is derived from an EMBL/GenBank/DDBJ whole genome shotgun (WGS) entry which is preliminary data.</text>
</comment>
<keyword evidence="7" id="KW-0460">Magnesium</keyword>
<dbReference type="GO" id="GO:0019287">
    <property type="term" value="P:isopentenyl diphosphate biosynthetic process, mevalonate pathway"/>
    <property type="evidence" value="ECO:0007669"/>
    <property type="project" value="UniProtKB-UniPathway"/>
</dbReference>
<evidence type="ECO:0000256" key="4">
    <source>
        <dbReference type="ARBA" id="ARBA00022741"/>
    </source>
</evidence>
<evidence type="ECO:0000256" key="3">
    <source>
        <dbReference type="ARBA" id="ARBA00022679"/>
    </source>
</evidence>
<dbReference type="STRING" id="1134406.ADN00_08305"/>
<dbReference type="Gene3D" id="3.30.230.10">
    <property type="match status" value="1"/>
</dbReference>
<evidence type="ECO:0000256" key="5">
    <source>
        <dbReference type="ARBA" id="ARBA00022777"/>
    </source>
</evidence>
<gene>
    <name evidence="12" type="ORF">ADN00_08305</name>
</gene>
<dbReference type="GO" id="GO:0005524">
    <property type="term" value="F:ATP binding"/>
    <property type="evidence" value="ECO:0007669"/>
    <property type="project" value="UniProtKB-KW"/>
</dbReference>
<evidence type="ECO:0000259" key="10">
    <source>
        <dbReference type="Pfam" id="PF00288"/>
    </source>
</evidence>
<dbReference type="AlphaFoldDB" id="A0A0P6X476"/>
<reference evidence="12 13" key="1">
    <citation type="submission" date="2015-07" db="EMBL/GenBank/DDBJ databases">
        <title>Genome sequence of Ornatilinea apprima DSM 23815.</title>
        <authorList>
            <person name="Hemp J."/>
            <person name="Ward L.M."/>
            <person name="Pace L.A."/>
            <person name="Fischer W.W."/>
        </authorList>
    </citation>
    <scope>NUCLEOTIDE SEQUENCE [LARGE SCALE GENOMIC DNA]</scope>
    <source>
        <strain evidence="12 13">P3M-1</strain>
    </source>
</reference>
<dbReference type="UniPathway" id="UPA00057">
    <property type="reaction ID" value="UER00098"/>
</dbReference>
<dbReference type="Proteomes" id="UP000050417">
    <property type="component" value="Unassembled WGS sequence"/>
</dbReference>
<dbReference type="PANTHER" id="PTHR43290">
    <property type="entry name" value="MEVALONATE KINASE"/>
    <property type="match status" value="1"/>
</dbReference>
<protein>
    <recommendedName>
        <fullName evidence="14">Mevalonate kinase</fullName>
    </recommendedName>
</protein>
<keyword evidence="3" id="KW-0808">Transferase</keyword>
<proteinExistence type="predicted"/>
<dbReference type="InterPro" id="IPR036554">
    <property type="entry name" value="GHMP_kinase_C_sf"/>
</dbReference>
<keyword evidence="6" id="KW-0067">ATP-binding</keyword>
<keyword evidence="4" id="KW-0547">Nucleotide-binding</keyword>
<evidence type="ECO:0000256" key="8">
    <source>
        <dbReference type="ARBA" id="ARBA00023098"/>
    </source>
</evidence>
<sequence length="317" mass="33088">MPAISASAPGKIILFGEHAVVYGQPAIAIPVTQVAARAVVMARPTATSGEVLIDAPDIQTISLLQDLPAEHPLARILRILQAHLGLPAYPAFHLRVTSTIPIAGGMGSGAAVAVAILRAVSAFLNCPLDDATVNKLAFESEKSFHGTPSGVDNTVITYAQPIYFRRGQPFEKLATAAPHTFVIADSGQPGSTAEMVGAVRQRWKTDPRQMETCFEHIGEIVQQARSALESSQTRGLGSLMNKNHSFLQQIGVSTPFLDALVKAALQAGALGAKLSGAGGGGNIIALVETSNAEQVAARLSIAGAVRTIVTTLKPHSL</sequence>
<evidence type="ECO:0000259" key="11">
    <source>
        <dbReference type="Pfam" id="PF08544"/>
    </source>
</evidence>
<dbReference type="Gene3D" id="3.30.70.890">
    <property type="entry name" value="GHMP kinase, C-terminal domain"/>
    <property type="match status" value="1"/>
</dbReference>
<keyword evidence="13" id="KW-1185">Reference proteome</keyword>
<name>A0A0P6X476_9CHLR</name>
<organism evidence="12 13">
    <name type="scientific">Ornatilinea apprima</name>
    <dbReference type="NCBI Taxonomy" id="1134406"/>
    <lineage>
        <taxon>Bacteria</taxon>
        <taxon>Bacillati</taxon>
        <taxon>Chloroflexota</taxon>
        <taxon>Anaerolineae</taxon>
        <taxon>Anaerolineales</taxon>
        <taxon>Anaerolineaceae</taxon>
        <taxon>Ornatilinea</taxon>
    </lineage>
</organism>
<dbReference type="InterPro" id="IPR020568">
    <property type="entry name" value="Ribosomal_Su5_D2-typ_SF"/>
</dbReference>
<dbReference type="Pfam" id="PF08544">
    <property type="entry name" value="GHMP_kinases_C"/>
    <property type="match status" value="1"/>
</dbReference>
<feature type="domain" description="GHMP kinase N-terminal" evidence="10">
    <location>
        <begin position="75"/>
        <end position="158"/>
    </location>
</feature>
<dbReference type="SUPFAM" id="SSF54211">
    <property type="entry name" value="Ribosomal protein S5 domain 2-like"/>
    <property type="match status" value="1"/>
</dbReference>